<dbReference type="Pfam" id="PF00106">
    <property type="entry name" value="adh_short"/>
    <property type="match status" value="1"/>
</dbReference>
<dbReference type="PRINTS" id="PR00080">
    <property type="entry name" value="SDRFAMILY"/>
</dbReference>
<evidence type="ECO:0000313" key="6">
    <source>
        <dbReference type="Proteomes" id="UP000029518"/>
    </source>
</evidence>
<dbReference type="PANTHER" id="PTHR44196">
    <property type="entry name" value="DEHYDROGENASE/REDUCTASE SDR FAMILY MEMBER 7B"/>
    <property type="match status" value="1"/>
</dbReference>
<comment type="similarity">
    <text evidence="1 3">Belongs to the short-chain dehydrogenases/reductases (SDR) family.</text>
</comment>
<dbReference type="InterPro" id="IPR036291">
    <property type="entry name" value="NAD(P)-bd_dom_sf"/>
</dbReference>
<dbReference type="GO" id="GO:0016491">
    <property type="term" value="F:oxidoreductase activity"/>
    <property type="evidence" value="ECO:0007669"/>
    <property type="project" value="UniProtKB-KW"/>
</dbReference>
<dbReference type="SUPFAM" id="SSF51735">
    <property type="entry name" value="NAD(P)-binding Rossmann-fold domains"/>
    <property type="match status" value="1"/>
</dbReference>
<sequence length="258" mass="27579">MALQGKVVVITGASSGIGALTAQMLSQRGAVPILLARSGDKLKETAAGIPGVFGLFVCDVTDEAAVERTFGEILDQYGRIDILLNNAGYGKFAAFTEMEPGEFDAMMDVNYMGIVRCTKAVVPHMLERGSGQIVNVASMAGKIGTARAVAYTATKHAVLGFTNALRQELRKSGIIVSAVNPGPIATEFFKTADPSGNYEKSVSRIMMTPQHVSAKIVKLMEKGKEEVDLPGLAAFGIRLYGLFPRLADKLTYNAMNRK</sequence>
<dbReference type="RefSeq" id="WP_042217232.1">
    <property type="nucleotide sequence ID" value="NZ_CP009285.1"/>
</dbReference>
<feature type="domain" description="Ketoreductase" evidence="4">
    <location>
        <begin position="6"/>
        <end position="187"/>
    </location>
</feature>
<keyword evidence="6" id="KW-1185">Reference proteome</keyword>
<reference evidence="5" key="1">
    <citation type="submission" date="2014-08" db="EMBL/GenBank/DDBJ databases">
        <title>Comparative genomics of the Paenibacillus odorifer group.</title>
        <authorList>
            <person name="den Bakker H.C."/>
            <person name="Tsai Y.-C.Y.-C."/>
            <person name="Martin N."/>
            <person name="Korlach J."/>
            <person name="Wiedmann M."/>
        </authorList>
    </citation>
    <scope>NUCLEOTIDE SEQUENCE [LARGE SCALE GENOMIC DNA]</scope>
    <source>
        <strain evidence="5">DSM 13188</strain>
    </source>
</reference>
<organism evidence="5 6">
    <name type="scientific">Paenibacillus borealis</name>
    <dbReference type="NCBI Taxonomy" id="160799"/>
    <lineage>
        <taxon>Bacteria</taxon>
        <taxon>Bacillati</taxon>
        <taxon>Bacillota</taxon>
        <taxon>Bacilli</taxon>
        <taxon>Bacillales</taxon>
        <taxon>Paenibacillaceae</taxon>
        <taxon>Paenibacillus</taxon>
    </lineage>
</organism>
<dbReference type="InterPro" id="IPR020904">
    <property type="entry name" value="Sc_DH/Rdtase_CS"/>
</dbReference>
<dbReference type="InterPro" id="IPR002347">
    <property type="entry name" value="SDR_fam"/>
</dbReference>
<evidence type="ECO:0000256" key="1">
    <source>
        <dbReference type="ARBA" id="ARBA00006484"/>
    </source>
</evidence>
<evidence type="ECO:0000256" key="3">
    <source>
        <dbReference type="RuleBase" id="RU000363"/>
    </source>
</evidence>
<dbReference type="Proteomes" id="UP000029518">
    <property type="component" value="Chromosome"/>
</dbReference>
<dbReference type="OrthoDB" id="9793345at2"/>
<dbReference type="PIRSF" id="PIRSF000126">
    <property type="entry name" value="11-beta-HSD1"/>
    <property type="match status" value="1"/>
</dbReference>
<evidence type="ECO:0000313" key="5">
    <source>
        <dbReference type="EMBL" id="AIQ60667.1"/>
    </source>
</evidence>
<dbReference type="EMBL" id="CP009285">
    <property type="protein sequence ID" value="AIQ60667.1"/>
    <property type="molecule type" value="Genomic_DNA"/>
</dbReference>
<evidence type="ECO:0000259" key="4">
    <source>
        <dbReference type="SMART" id="SM00822"/>
    </source>
</evidence>
<protein>
    <submittedName>
        <fullName evidence="5">Oxidoreductase</fullName>
    </submittedName>
</protein>
<dbReference type="InterPro" id="IPR057326">
    <property type="entry name" value="KR_dom"/>
</dbReference>
<keyword evidence="2" id="KW-0560">Oxidoreductase</keyword>
<accession>A0A089LIF3</accession>
<gene>
    <name evidence="5" type="ORF">PBOR_29810</name>
</gene>
<dbReference type="GO" id="GO:0008206">
    <property type="term" value="P:bile acid metabolic process"/>
    <property type="evidence" value="ECO:0007669"/>
    <property type="project" value="UniProtKB-ARBA"/>
</dbReference>
<dbReference type="PRINTS" id="PR00081">
    <property type="entry name" value="GDHRDH"/>
</dbReference>
<dbReference type="PROSITE" id="PS00061">
    <property type="entry name" value="ADH_SHORT"/>
    <property type="match status" value="1"/>
</dbReference>
<evidence type="ECO:0000256" key="2">
    <source>
        <dbReference type="ARBA" id="ARBA00023002"/>
    </source>
</evidence>
<dbReference type="GO" id="GO:0016020">
    <property type="term" value="C:membrane"/>
    <property type="evidence" value="ECO:0007669"/>
    <property type="project" value="TreeGrafter"/>
</dbReference>
<dbReference type="PANTHER" id="PTHR44196:SF1">
    <property type="entry name" value="DEHYDROGENASE_REDUCTASE SDR FAMILY MEMBER 7B"/>
    <property type="match status" value="1"/>
</dbReference>
<dbReference type="AlphaFoldDB" id="A0A089LIF3"/>
<dbReference type="Gene3D" id="3.40.50.720">
    <property type="entry name" value="NAD(P)-binding Rossmann-like Domain"/>
    <property type="match status" value="1"/>
</dbReference>
<dbReference type="FunFam" id="3.40.50.720:FF:000084">
    <property type="entry name" value="Short-chain dehydrogenase reductase"/>
    <property type="match status" value="1"/>
</dbReference>
<proteinExistence type="inferred from homology"/>
<dbReference type="SMART" id="SM00822">
    <property type="entry name" value="PKS_KR"/>
    <property type="match status" value="1"/>
</dbReference>
<name>A0A089LIF3_PAEBO</name>
<dbReference type="HOGENOM" id="CLU_010194_2_1_9"/>
<dbReference type="KEGG" id="pbd:PBOR_29810"/>